<dbReference type="RefSeq" id="WP_093035902.1">
    <property type="nucleotide sequence ID" value="NZ_FNNZ01000021.1"/>
</dbReference>
<dbReference type="AlphaFoldDB" id="A0A1H3AY74"/>
<organism evidence="1 2">
    <name type="scientific">Thiocapsa roseopersicina</name>
    <dbReference type="NCBI Taxonomy" id="1058"/>
    <lineage>
        <taxon>Bacteria</taxon>
        <taxon>Pseudomonadati</taxon>
        <taxon>Pseudomonadota</taxon>
        <taxon>Gammaproteobacteria</taxon>
        <taxon>Chromatiales</taxon>
        <taxon>Chromatiaceae</taxon>
        <taxon>Thiocapsa</taxon>
    </lineage>
</organism>
<keyword evidence="2" id="KW-1185">Reference proteome</keyword>
<evidence type="ECO:0008006" key="3">
    <source>
        <dbReference type="Google" id="ProtNLM"/>
    </source>
</evidence>
<proteinExistence type="predicted"/>
<gene>
    <name evidence="1" type="ORF">SAMN05421783_12168</name>
</gene>
<dbReference type="SUPFAM" id="SSF53335">
    <property type="entry name" value="S-adenosyl-L-methionine-dependent methyltransferases"/>
    <property type="match status" value="1"/>
</dbReference>
<sequence>MRDLQPGIRLFEVFREVARVLKSGGRFILTFSNRWFPPKVIRIWQELHEYERLALVLEYLRESGRFGQLETFSLRTARRHLCRTARRIRPGLCGLGYSALTRAAGLRPAVG</sequence>
<name>A0A1H3AY74_THIRO</name>
<protein>
    <recommendedName>
        <fullName evidence="3">Methyltransferase domain-containing protein</fullName>
    </recommendedName>
</protein>
<dbReference type="Gene3D" id="3.40.50.150">
    <property type="entry name" value="Vaccinia Virus protein VP39"/>
    <property type="match status" value="1"/>
</dbReference>
<reference evidence="2" key="1">
    <citation type="submission" date="2016-10" db="EMBL/GenBank/DDBJ databases">
        <authorList>
            <person name="Varghese N."/>
            <person name="Submissions S."/>
        </authorList>
    </citation>
    <scope>NUCLEOTIDE SEQUENCE [LARGE SCALE GENOMIC DNA]</scope>
    <source>
        <strain evidence="2">DSM 217</strain>
    </source>
</reference>
<dbReference type="PANTHER" id="PTHR43036:SF2">
    <property type="entry name" value="OS04G0481300 PROTEIN"/>
    <property type="match status" value="1"/>
</dbReference>
<dbReference type="OrthoDB" id="939937at2"/>
<dbReference type="Proteomes" id="UP000198816">
    <property type="component" value="Unassembled WGS sequence"/>
</dbReference>
<dbReference type="STRING" id="1058.SAMN05421783_12168"/>
<evidence type="ECO:0000313" key="2">
    <source>
        <dbReference type="Proteomes" id="UP000198816"/>
    </source>
</evidence>
<accession>A0A1H3AY74</accession>
<dbReference type="InterPro" id="IPR029063">
    <property type="entry name" value="SAM-dependent_MTases_sf"/>
</dbReference>
<dbReference type="EMBL" id="FNNZ01000021">
    <property type="protein sequence ID" value="SDX33759.1"/>
    <property type="molecule type" value="Genomic_DNA"/>
</dbReference>
<dbReference type="PANTHER" id="PTHR43036">
    <property type="entry name" value="OSJNBB0011N17.9 PROTEIN"/>
    <property type="match status" value="1"/>
</dbReference>
<evidence type="ECO:0000313" key="1">
    <source>
        <dbReference type="EMBL" id="SDX33759.1"/>
    </source>
</evidence>